<name>A0A5B9D9A8_9ARCH</name>
<dbReference type="GeneID" id="41329492"/>
<dbReference type="KEGG" id="psyt:DSAG12_01499"/>
<dbReference type="InterPro" id="IPR019887">
    <property type="entry name" value="Tscrpt_reg_AsnC/Lrp_C"/>
</dbReference>
<dbReference type="RefSeq" id="WP_147662573.1">
    <property type="nucleotide sequence ID" value="NZ_CP042905.2"/>
</dbReference>
<reference evidence="2 3" key="2">
    <citation type="journal article" date="2024" name="Int. J. Syst. Evol. Microbiol.">
        <title>Promethearchaeum syntrophicum gen. nov., sp. nov., an anaerobic, obligately syntrophic archaeon, the first isolate of the lineage 'Asgard' archaea, and proposal of the new archaeal phylum Promethearchaeota phyl. nov. and kingdom Promethearchaeati regn. nov.</title>
        <authorList>
            <person name="Imachi H."/>
            <person name="Nobu M.K."/>
            <person name="Kato S."/>
            <person name="Takaki Y."/>
            <person name="Miyazaki M."/>
            <person name="Miyata M."/>
            <person name="Ogawara M."/>
            <person name="Saito Y."/>
            <person name="Sakai S."/>
            <person name="Tahara Y.O."/>
            <person name="Takano Y."/>
            <person name="Tasumi E."/>
            <person name="Uematsu K."/>
            <person name="Yoshimura T."/>
            <person name="Itoh T."/>
            <person name="Ohkuma M."/>
            <person name="Takai K."/>
        </authorList>
    </citation>
    <scope>NUCLEOTIDE SEQUENCE [LARGE SCALE GENOMIC DNA]</scope>
    <source>
        <strain evidence="2 3">MK-D1</strain>
    </source>
</reference>
<feature type="domain" description="Transcription regulator AsnC/Lrp ligand binding" evidence="1">
    <location>
        <begin position="10"/>
        <end position="76"/>
    </location>
</feature>
<sequence length="81" mass="9430">MVQIMSFMKVELGKALQVVEELKKIPQVKEMSYITGEYDLAMRIQGESSEELHQLFIKQIDKIEAVLEINSHLLVKHWTSK</sequence>
<dbReference type="SUPFAM" id="SSF54909">
    <property type="entry name" value="Dimeric alpha+beta barrel"/>
    <property type="match status" value="1"/>
</dbReference>
<dbReference type="EMBL" id="CP042905">
    <property type="protein sequence ID" value="QEE15672.1"/>
    <property type="molecule type" value="Genomic_DNA"/>
</dbReference>
<gene>
    <name evidence="2" type="ORF">DSAG12_01499</name>
</gene>
<dbReference type="Gene3D" id="3.30.70.920">
    <property type="match status" value="1"/>
</dbReference>
<protein>
    <submittedName>
        <fullName evidence="2">Lrp/AsnC family transcriptional regulator</fullName>
    </submittedName>
</protein>
<dbReference type="AlphaFoldDB" id="A0A5B9D9A8"/>
<organism evidence="2 3">
    <name type="scientific">Promethearchaeum syntrophicum</name>
    <dbReference type="NCBI Taxonomy" id="2594042"/>
    <lineage>
        <taxon>Archaea</taxon>
        <taxon>Promethearchaeati</taxon>
        <taxon>Promethearchaeota</taxon>
        <taxon>Promethearchaeia</taxon>
        <taxon>Promethearchaeales</taxon>
        <taxon>Promethearchaeaceae</taxon>
        <taxon>Promethearchaeum</taxon>
    </lineage>
</organism>
<dbReference type="InterPro" id="IPR011008">
    <property type="entry name" value="Dimeric_a/b-barrel"/>
</dbReference>
<dbReference type="Proteomes" id="UP000321408">
    <property type="component" value="Chromosome"/>
</dbReference>
<dbReference type="OrthoDB" id="8136at2157"/>
<dbReference type="Pfam" id="PF01037">
    <property type="entry name" value="AsnC_trans_reg"/>
    <property type="match status" value="1"/>
</dbReference>
<keyword evidence="3" id="KW-1185">Reference proteome</keyword>
<reference evidence="2 3" key="1">
    <citation type="journal article" date="2020" name="Nature">
        <title>Isolation of an archaeon at the prokaryote-eukaryote interface.</title>
        <authorList>
            <person name="Imachi H."/>
            <person name="Nobu M.K."/>
            <person name="Nakahara N."/>
            <person name="Morono Y."/>
            <person name="Ogawara M."/>
            <person name="Takaki Y."/>
            <person name="Takano Y."/>
            <person name="Uematsu K."/>
            <person name="Ikuta T."/>
            <person name="Ito M."/>
            <person name="Matsui Y."/>
            <person name="Miyazaki M."/>
            <person name="Murata K."/>
            <person name="Saito Y."/>
            <person name="Sakai S."/>
            <person name="Song C."/>
            <person name="Tasumi E."/>
            <person name="Yamanaka Y."/>
            <person name="Yamaguchi T."/>
            <person name="Kamagata Y."/>
            <person name="Tamaki H."/>
            <person name="Takai K."/>
        </authorList>
    </citation>
    <scope>NUCLEOTIDE SEQUENCE [LARGE SCALE GENOMIC DNA]</scope>
    <source>
        <strain evidence="2 3">MK-D1</strain>
    </source>
</reference>
<evidence type="ECO:0000313" key="2">
    <source>
        <dbReference type="EMBL" id="QEE15672.1"/>
    </source>
</evidence>
<proteinExistence type="predicted"/>
<accession>A0A5B9D9A8</accession>
<evidence type="ECO:0000313" key="3">
    <source>
        <dbReference type="Proteomes" id="UP000321408"/>
    </source>
</evidence>
<evidence type="ECO:0000259" key="1">
    <source>
        <dbReference type="Pfam" id="PF01037"/>
    </source>
</evidence>